<dbReference type="InterPro" id="IPR012340">
    <property type="entry name" value="NA-bd_OB-fold"/>
</dbReference>
<dbReference type="HAMAP" id="MF_00075">
    <property type="entry name" value="IF_1"/>
    <property type="match status" value="1"/>
</dbReference>
<keyword evidence="5 7" id="KW-0648">Protein biosynthesis</keyword>
<evidence type="ECO:0000256" key="5">
    <source>
        <dbReference type="ARBA" id="ARBA00022917"/>
    </source>
</evidence>
<feature type="compositionally biased region" description="Basic residues" evidence="8">
    <location>
        <begin position="59"/>
        <end position="73"/>
    </location>
</feature>
<keyword evidence="11" id="KW-1185">Reference proteome</keyword>
<protein>
    <recommendedName>
        <fullName evidence="6">Translation initiation factor IF-1, chloroplastic</fullName>
    </recommendedName>
</protein>
<evidence type="ECO:0000313" key="10">
    <source>
        <dbReference type="EMBL" id="BAM79161.1"/>
    </source>
</evidence>
<gene>
    <name evidence="10" type="ORF">CYME_CMD084C</name>
</gene>
<dbReference type="GO" id="GO:0003723">
    <property type="term" value="F:RNA binding"/>
    <property type="evidence" value="ECO:0007669"/>
    <property type="project" value="InterPro"/>
</dbReference>
<evidence type="ECO:0000256" key="3">
    <source>
        <dbReference type="ARBA" id="ARBA00011599"/>
    </source>
</evidence>
<feature type="domain" description="S1-like" evidence="9">
    <location>
        <begin position="89"/>
        <end position="160"/>
    </location>
</feature>
<dbReference type="Gene3D" id="2.40.50.140">
    <property type="entry name" value="Nucleic acid-binding proteins"/>
    <property type="match status" value="1"/>
</dbReference>
<dbReference type="PANTHER" id="PTHR33370:SF1">
    <property type="entry name" value="TRANSLATION INITIATION FACTOR IF-1, CHLOROPLASTIC"/>
    <property type="match status" value="1"/>
</dbReference>
<evidence type="ECO:0000256" key="2">
    <source>
        <dbReference type="ARBA" id="ARBA00010939"/>
    </source>
</evidence>
<sequence length="160" mass="17886">MGTQSLQAFVSSFAGVQLNVVQSTPAFWGGRVREVSQGHRPASPCWRAGRFSLVAAGDRKKKNPGSKRTPPKSMRREKDTQNGRTDTDPEKEGAIEMEGVIVESLPNAMFRVQLTNDVVVLAHVSGKIRKNFVRCIVGDRVRVELSPYDLYRGRIVYRLK</sequence>
<evidence type="ECO:0000256" key="1">
    <source>
        <dbReference type="ARBA" id="ARBA00003935"/>
    </source>
</evidence>
<dbReference type="FunFam" id="2.40.50.140:FF:000002">
    <property type="entry name" value="Translation initiation factor IF-1"/>
    <property type="match status" value="1"/>
</dbReference>
<accession>M1UP12</accession>
<reference evidence="10 11" key="1">
    <citation type="journal article" date="2004" name="Nature">
        <title>Genome sequence of the ultrasmall unicellular red alga Cyanidioschyzon merolae 10D.</title>
        <authorList>
            <person name="Matsuzaki M."/>
            <person name="Misumi O."/>
            <person name="Shin-i T."/>
            <person name="Maruyama S."/>
            <person name="Takahara M."/>
            <person name="Miyagishima S."/>
            <person name="Mori T."/>
            <person name="Nishida K."/>
            <person name="Yagisawa F."/>
            <person name="Nishida K."/>
            <person name="Yoshida Y."/>
            <person name="Nishimura Y."/>
            <person name="Nakao S."/>
            <person name="Kobayashi T."/>
            <person name="Momoyama Y."/>
            <person name="Higashiyama T."/>
            <person name="Minoda A."/>
            <person name="Sano M."/>
            <person name="Nomoto H."/>
            <person name="Oishi K."/>
            <person name="Hayashi H."/>
            <person name="Ohta F."/>
            <person name="Nishizaka S."/>
            <person name="Haga S."/>
            <person name="Miura S."/>
            <person name="Morishita T."/>
            <person name="Kabeya Y."/>
            <person name="Terasawa K."/>
            <person name="Suzuki Y."/>
            <person name="Ishii Y."/>
            <person name="Asakawa S."/>
            <person name="Takano H."/>
            <person name="Ohta N."/>
            <person name="Kuroiwa H."/>
            <person name="Tanaka K."/>
            <person name="Shimizu N."/>
            <person name="Sugano S."/>
            <person name="Sato N."/>
            <person name="Nozaki H."/>
            <person name="Ogasawara N."/>
            <person name="Kohara Y."/>
            <person name="Kuroiwa T."/>
        </authorList>
    </citation>
    <scope>NUCLEOTIDE SEQUENCE [LARGE SCALE GENOMIC DNA]</scope>
    <source>
        <strain evidence="10 11">10D</strain>
    </source>
</reference>
<comment type="similarity">
    <text evidence="2">Belongs to the IF-1 family.</text>
</comment>
<name>M1UP12_CYAM1</name>
<dbReference type="GO" id="GO:0005829">
    <property type="term" value="C:cytosol"/>
    <property type="evidence" value="ECO:0007669"/>
    <property type="project" value="TreeGrafter"/>
</dbReference>
<dbReference type="GO" id="GO:0043022">
    <property type="term" value="F:ribosome binding"/>
    <property type="evidence" value="ECO:0007669"/>
    <property type="project" value="TreeGrafter"/>
</dbReference>
<feature type="region of interest" description="Disordered" evidence="8">
    <location>
        <begin position="55"/>
        <end position="92"/>
    </location>
</feature>
<dbReference type="EMBL" id="AP006486">
    <property type="protein sequence ID" value="BAM79161.1"/>
    <property type="molecule type" value="Genomic_DNA"/>
</dbReference>
<dbReference type="eggNOG" id="ENOG502S8M9">
    <property type="taxonomic scope" value="Eukaryota"/>
</dbReference>
<feature type="compositionally biased region" description="Basic and acidic residues" evidence="8">
    <location>
        <begin position="74"/>
        <end position="92"/>
    </location>
</feature>
<dbReference type="Proteomes" id="UP000007014">
    <property type="component" value="Chromosome 4"/>
</dbReference>
<organism evidence="10 11">
    <name type="scientific">Cyanidioschyzon merolae (strain NIES-3377 / 10D)</name>
    <name type="common">Unicellular red alga</name>
    <dbReference type="NCBI Taxonomy" id="280699"/>
    <lineage>
        <taxon>Eukaryota</taxon>
        <taxon>Rhodophyta</taxon>
        <taxon>Bangiophyceae</taxon>
        <taxon>Cyanidiales</taxon>
        <taxon>Cyanidiaceae</taxon>
        <taxon>Cyanidioschyzon</taxon>
    </lineage>
</organism>
<dbReference type="PROSITE" id="PS50832">
    <property type="entry name" value="S1_IF1_TYPE"/>
    <property type="match status" value="1"/>
</dbReference>
<dbReference type="CDD" id="cd04451">
    <property type="entry name" value="S1_IF1"/>
    <property type="match status" value="1"/>
</dbReference>
<dbReference type="Gramene" id="CMD084CT">
    <property type="protein sequence ID" value="CMD084CT"/>
    <property type="gene ID" value="CMD084C"/>
</dbReference>
<dbReference type="KEGG" id="cme:CYME_CMD084C"/>
<comment type="subunit">
    <text evidence="3">Component of the 30S ribosomal translation pre-initiation complex which assembles on the 30S ribosome in the order IF-2 and IF-3, IF-1 and N-formylmethionyl-tRNA(fMet); mRNA recruitment can occur at any time during PIC assembly.</text>
</comment>
<evidence type="ECO:0000256" key="4">
    <source>
        <dbReference type="ARBA" id="ARBA00022540"/>
    </source>
</evidence>
<reference evidence="10 11" key="2">
    <citation type="journal article" date="2007" name="BMC Biol.">
        <title>A 100%-complete sequence reveals unusually simple genomic features in the hot-spring red alga Cyanidioschyzon merolae.</title>
        <authorList>
            <person name="Nozaki H."/>
            <person name="Takano H."/>
            <person name="Misumi O."/>
            <person name="Terasawa K."/>
            <person name="Matsuzaki M."/>
            <person name="Maruyama S."/>
            <person name="Nishida K."/>
            <person name="Yagisawa F."/>
            <person name="Yoshida Y."/>
            <person name="Fujiwara T."/>
            <person name="Takio S."/>
            <person name="Tamura K."/>
            <person name="Chung S.J."/>
            <person name="Nakamura S."/>
            <person name="Kuroiwa H."/>
            <person name="Tanaka K."/>
            <person name="Sato N."/>
            <person name="Kuroiwa T."/>
        </authorList>
    </citation>
    <scope>NUCLEOTIDE SEQUENCE [LARGE SCALE GENOMIC DNA]</scope>
    <source>
        <strain evidence="10 11">10D</strain>
    </source>
</reference>
<dbReference type="NCBIfam" id="TIGR00008">
    <property type="entry name" value="infA"/>
    <property type="match status" value="1"/>
</dbReference>
<dbReference type="AlphaFoldDB" id="M1UP12"/>
<dbReference type="GO" id="GO:0003743">
    <property type="term" value="F:translation initiation factor activity"/>
    <property type="evidence" value="ECO:0007669"/>
    <property type="project" value="UniProtKB-UniRule"/>
</dbReference>
<evidence type="ECO:0000313" key="11">
    <source>
        <dbReference type="Proteomes" id="UP000007014"/>
    </source>
</evidence>
<evidence type="ECO:0000256" key="6">
    <source>
        <dbReference type="ARBA" id="ARBA00068272"/>
    </source>
</evidence>
<dbReference type="OrthoDB" id="1714886at2759"/>
<proteinExistence type="inferred from homology"/>
<dbReference type="Pfam" id="PF01176">
    <property type="entry name" value="eIF-1a"/>
    <property type="match status" value="1"/>
</dbReference>
<comment type="function">
    <text evidence="1">One of the essential components for the initiation of protein synthesis. Stabilizes the binding of IF-2 and IF-3 on the 30S subunit to which N-formylmethionyl-tRNA(fMet) subsequently binds. Helps modulate mRNA selection, yielding the 30S pre-initiation complex (PIC). Upon addition of the 50S ribosomal subunit IF-1, IF-2 and IF-3 are released leaving the mature 70S translation initiation complex.</text>
</comment>
<dbReference type="RefSeq" id="XP_005535447.1">
    <property type="nucleotide sequence ID" value="XM_005535390.1"/>
</dbReference>
<keyword evidence="4 7" id="KW-0396">Initiation factor</keyword>
<evidence type="ECO:0000256" key="7">
    <source>
        <dbReference type="PROSITE-ProRule" id="PRU00181"/>
    </source>
</evidence>
<dbReference type="GeneID" id="16992636"/>
<dbReference type="HOGENOM" id="CLU_1654632_0_0_1"/>
<evidence type="ECO:0000256" key="8">
    <source>
        <dbReference type="SAM" id="MobiDB-lite"/>
    </source>
</evidence>
<dbReference type="PANTHER" id="PTHR33370">
    <property type="entry name" value="TRANSLATION INITIATION FACTOR IF-1, CHLOROPLASTIC"/>
    <property type="match status" value="1"/>
</dbReference>
<evidence type="ECO:0000259" key="9">
    <source>
        <dbReference type="PROSITE" id="PS50832"/>
    </source>
</evidence>
<dbReference type="InterPro" id="IPR006196">
    <property type="entry name" value="RNA-binding_domain_S1_IF1"/>
</dbReference>
<dbReference type="SUPFAM" id="SSF50249">
    <property type="entry name" value="Nucleic acid-binding proteins"/>
    <property type="match status" value="1"/>
</dbReference>
<dbReference type="STRING" id="280699.M1UP12"/>
<dbReference type="InterPro" id="IPR004368">
    <property type="entry name" value="TIF_IF1"/>
</dbReference>